<name>A0A1X7TTB0_AMPQE</name>
<sequence length="209" mass="24404">MVLDLDSIVVIGTKTYEDLVFCLYNYLAKDDEAKVLVFTQMELQYHPPAGLLSRIKITLNKTGNYDLQVVMMSKKEISDHVMIFCLFVVKFQKIGSYKFCPGFDTKEYNAQYFQVIRYDPKSVRRLANPIIRIDTHNCLLWHHLARNASIIEKGMQDVFLQQKFKNDLQRVKKVSTISPAKKLSRIQLSSHYPTKYLSPTSKEKRRKNT</sequence>
<organism evidence="1">
    <name type="scientific">Amphimedon queenslandica</name>
    <name type="common">Sponge</name>
    <dbReference type="NCBI Taxonomy" id="400682"/>
    <lineage>
        <taxon>Eukaryota</taxon>
        <taxon>Metazoa</taxon>
        <taxon>Porifera</taxon>
        <taxon>Demospongiae</taxon>
        <taxon>Heteroscleromorpha</taxon>
        <taxon>Haplosclerida</taxon>
        <taxon>Niphatidae</taxon>
        <taxon>Amphimedon</taxon>
    </lineage>
</organism>
<protein>
    <submittedName>
        <fullName evidence="1">Uncharacterized protein</fullName>
    </submittedName>
</protein>
<accession>A0A1X7TTB0</accession>
<dbReference type="EnsemblMetazoa" id="Aqu2.1.18263_001">
    <property type="protein sequence ID" value="Aqu2.1.18263_001"/>
    <property type="gene ID" value="Aqu2.1.18263"/>
</dbReference>
<dbReference type="AlphaFoldDB" id="A0A1X7TTB0"/>
<reference evidence="1" key="1">
    <citation type="submission" date="2017-05" db="UniProtKB">
        <authorList>
            <consortium name="EnsemblMetazoa"/>
        </authorList>
    </citation>
    <scope>IDENTIFICATION</scope>
</reference>
<dbReference type="InParanoid" id="A0A1X7TTB0"/>
<proteinExistence type="predicted"/>
<evidence type="ECO:0000313" key="1">
    <source>
        <dbReference type="EnsemblMetazoa" id="Aqu2.1.18263_001"/>
    </source>
</evidence>